<sequence>MSGARSYRAGLAAEERVAAEYRRTGHVALERRWRGAGGEIDLIFHKGAEVIFVEVKQSRSHDRAAASLSQRQIARLYAAAAEFLGTRPEGSLTPARFDVATVDGTGRVSILENAFA</sequence>
<dbReference type="PANTHER" id="PTHR34039:SF1">
    <property type="entry name" value="UPF0102 PROTEIN YRAN"/>
    <property type="match status" value="1"/>
</dbReference>
<dbReference type="InterPro" id="IPR011856">
    <property type="entry name" value="tRNA_endonuc-like_dom_sf"/>
</dbReference>
<dbReference type="Proteomes" id="UP000006765">
    <property type="component" value="Unassembled WGS sequence"/>
</dbReference>
<comment type="caution">
    <text evidence="3">The sequence shown here is derived from an EMBL/GenBank/DDBJ whole genome shotgun (WGS) entry which is preliminary data.</text>
</comment>
<organism evidence="3 4">
    <name type="scientific">Oceaniovalibus guishaninsula JLT2003</name>
    <dbReference type="NCBI Taxonomy" id="1231392"/>
    <lineage>
        <taxon>Bacteria</taxon>
        <taxon>Pseudomonadati</taxon>
        <taxon>Pseudomonadota</taxon>
        <taxon>Alphaproteobacteria</taxon>
        <taxon>Rhodobacterales</taxon>
        <taxon>Roseobacteraceae</taxon>
        <taxon>Oceaniovalibus</taxon>
    </lineage>
</organism>
<dbReference type="HAMAP" id="MF_00048">
    <property type="entry name" value="UPF0102"/>
    <property type="match status" value="1"/>
</dbReference>
<evidence type="ECO:0000313" key="3">
    <source>
        <dbReference type="EMBL" id="EKE43863.1"/>
    </source>
</evidence>
<dbReference type="eggNOG" id="COG0792">
    <property type="taxonomic scope" value="Bacteria"/>
</dbReference>
<dbReference type="InterPro" id="IPR011335">
    <property type="entry name" value="Restrct_endonuc-II-like"/>
</dbReference>
<proteinExistence type="inferred from homology"/>
<comment type="similarity">
    <text evidence="1 2">Belongs to the UPF0102 family.</text>
</comment>
<dbReference type="STRING" id="1231392.OCGS_1844"/>
<dbReference type="EMBL" id="AMGO01000046">
    <property type="protein sequence ID" value="EKE43863.1"/>
    <property type="molecule type" value="Genomic_DNA"/>
</dbReference>
<reference evidence="3 4" key="1">
    <citation type="journal article" date="2012" name="J. Bacteriol.">
        <title>Draft Genome Sequence of Oceaniovalibus guishaninsula JLT2003T.</title>
        <authorList>
            <person name="Tang K."/>
            <person name="Liu K."/>
            <person name="Jiao N."/>
        </authorList>
    </citation>
    <scope>NUCLEOTIDE SEQUENCE [LARGE SCALE GENOMIC DNA]</scope>
    <source>
        <strain evidence="3 4">JLT2003</strain>
    </source>
</reference>
<dbReference type="RefSeq" id="WP_007426996.1">
    <property type="nucleotide sequence ID" value="NZ_AMGO01000046.1"/>
</dbReference>
<dbReference type="AlphaFoldDB" id="K2H8D4"/>
<gene>
    <name evidence="3" type="ORF">OCGS_1844</name>
</gene>
<keyword evidence="4" id="KW-1185">Reference proteome</keyword>
<evidence type="ECO:0000313" key="4">
    <source>
        <dbReference type="Proteomes" id="UP000006765"/>
    </source>
</evidence>
<evidence type="ECO:0000256" key="1">
    <source>
        <dbReference type="ARBA" id="ARBA00006738"/>
    </source>
</evidence>
<name>K2H8D4_9RHOB</name>
<dbReference type="InterPro" id="IPR003509">
    <property type="entry name" value="UPF0102_YraN-like"/>
</dbReference>
<dbReference type="OrthoDB" id="9812968at2"/>
<dbReference type="Gene3D" id="3.40.1350.10">
    <property type="match status" value="1"/>
</dbReference>
<dbReference type="Pfam" id="PF02021">
    <property type="entry name" value="UPF0102"/>
    <property type="match status" value="1"/>
</dbReference>
<dbReference type="PANTHER" id="PTHR34039">
    <property type="entry name" value="UPF0102 PROTEIN YRAN"/>
    <property type="match status" value="1"/>
</dbReference>
<evidence type="ECO:0000256" key="2">
    <source>
        <dbReference type="HAMAP-Rule" id="MF_00048"/>
    </source>
</evidence>
<dbReference type="SUPFAM" id="SSF52980">
    <property type="entry name" value="Restriction endonuclease-like"/>
    <property type="match status" value="1"/>
</dbReference>
<dbReference type="GO" id="GO:0003676">
    <property type="term" value="F:nucleic acid binding"/>
    <property type="evidence" value="ECO:0007669"/>
    <property type="project" value="InterPro"/>
</dbReference>
<protein>
    <recommendedName>
        <fullName evidence="2">UPF0102 protein OCGS_1844</fullName>
    </recommendedName>
</protein>
<accession>K2H8D4</accession>